<protein>
    <recommendedName>
        <fullName evidence="2">Swiss Army Knife RNA repair protein HAD domain-containing protein</fullName>
    </recommendedName>
</protein>
<feature type="compositionally biased region" description="Polar residues" evidence="1">
    <location>
        <begin position="534"/>
        <end position="549"/>
    </location>
</feature>
<dbReference type="GO" id="GO:1990259">
    <property type="term" value="F:histone H2AQ104 methyltransferase activity"/>
    <property type="evidence" value="ECO:0007669"/>
    <property type="project" value="TreeGrafter"/>
</dbReference>
<dbReference type="InterPro" id="IPR018812">
    <property type="entry name" value="SAK_HAD"/>
</dbReference>
<accession>A0A6A6W6T6</accession>
<name>A0A6A6W6T6_9PEZI</name>
<feature type="region of interest" description="Disordered" evidence="1">
    <location>
        <begin position="415"/>
        <end position="549"/>
    </location>
</feature>
<dbReference type="GO" id="GO:0032040">
    <property type="term" value="C:small-subunit processome"/>
    <property type="evidence" value="ECO:0007669"/>
    <property type="project" value="TreeGrafter"/>
</dbReference>
<feature type="domain" description="Swiss Army Knife RNA repair protein HAD" evidence="2">
    <location>
        <begin position="47"/>
        <end position="253"/>
    </location>
</feature>
<evidence type="ECO:0000256" key="1">
    <source>
        <dbReference type="SAM" id="MobiDB-lite"/>
    </source>
</evidence>
<evidence type="ECO:0000259" key="2">
    <source>
        <dbReference type="Pfam" id="PF10307"/>
    </source>
</evidence>
<gene>
    <name evidence="3" type="ORF">EJ05DRAFT_439287</name>
</gene>
<feature type="compositionally biased region" description="Gly residues" evidence="1">
    <location>
        <begin position="505"/>
        <end position="523"/>
    </location>
</feature>
<dbReference type="Proteomes" id="UP000799437">
    <property type="component" value="Unassembled WGS sequence"/>
</dbReference>
<dbReference type="GeneID" id="54482919"/>
<dbReference type="GO" id="GO:0031428">
    <property type="term" value="C:box C/D methylation guide snoRNP complex"/>
    <property type="evidence" value="ECO:0007669"/>
    <property type="project" value="TreeGrafter"/>
</dbReference>
<organism evidence="3 4">
    <name type="scientific">Pseudovirgaria hyperparasitica</name>
    <dbReference type="NCBI Taxonomy" id="470096"/>
    <lineage>
        <taxon>Eukaryota</taxon>
        <taxon>Fungi</taxon>
        <taxon>Dikarya</taxon>
        <taxon>Ascomycota</taxon>
        <taxon>Pezizomycotina</taxon>
        <taxon>Dothideomycetes</taxon>
        <taxon>Dothideomycetes incertae sedis</taxon>
        <taxon>Acrospermales</taxon>
        <taxon>Acrospermaceae</taxon>
        <taxon>Pseudovirgaria</taxon>
    </lineage>
</organism>
<dbReference type="GO" id="GO:0008649">
    <property type="term" value="F:rRNA methyltransferase activity"/>
    <property type="evidence" value="ECO:0007669"/>
    <property type="project" value="TreeGrafter"/>
</dbReference>
<dbReference type="PANTHER" id="PTHR10335:SF23">
    <property type="entry name" value="OB FOLD-CONTAINING PROTEIN, NUCLEIC ACID BINDING"/>
    <property type="match status" value="1"/>
</dbReference>
<proteinExistence type="predicted"/>
<keyword evidence="4" id="KW-1185">Reference proteome</keyword>
<evidence type="ECO:0000313" key="4">
    <source>
        <dbReference type="Proteomes" id="UP000799437"/>
    </source>
</evidence>
<evidence type="ECO:0000313" key="3">
    <source>
        <dbReference type="EMBL" id="KAF2758255.1"/>
    </source>
</evidence>
<dbReference type="RefSeq" id="XP_033600706.1">
    <property type="nucleotide sequence ID" value="XM_033741865.1"/>
</dbReference>
<dbReference type="OrthoDB" id="5596992at2759"/>
<reference evidence="3" key="1">
    <citation type="journal article" date="2020" name="Stud. Mycol.">
        <title>101 Dothideomycetes genomes: a test case for predicting lifestyles and emergence of pathogens.</title>
        <authorList>
            <person name="Haridas S."/>
            <person name="Albert R."/>
            <person name="Binder M."/>
            <person name="Bloem J."/>
            <person name="Labutti K."/>
            <person name="Salamov A."/>
            <person name="Andreopoulos B."/>
            <person name="Baker S."/>
            <person name="Barry K."/>
            <person name="Bills G."/>
            <person name="Bluhm B."/>
            <person name="Cannon C."/>
            <person name="Castanera R."/>
            <person name="Culley D."/>
            <person name="Daum C."/>
            <person name="Ezra D."/>
            <person name="Gonzalez J."/>
            <person name="Henrissat B."/>
            <person name="Kuo A."/>
            <person name="Liang C."/>
            <person name="Lipzen A."/>
            <person name="Lutzoni F."/>
            <person name="Magnuson J."/>
            <person name="Mondo S."/>
            <person name="Nolan M."/>
            <person name="Ohm R."/>
            <person name="Pangilinan J."/>
            <person name="Park H.-J."/>
            <person name="Ramirez L."/>
            <person name="Alfaro M."/>
            <person name="Sun H."/>
            <person name="Tritt A."/>
            <person name="Yoshinaga Y."/>
            <person name="Zwiers L.-H."/>
            <person name="Turgeon B."/>
            <person name="Goodwin S."/>
            <person name="Spatafora J."/>
            <person name="Crous P."/>
            <person name="Grigoriev I."/>
        </authorList>
    </citation>
    <scope>NUCLEOTIDE SEQUENCE</scope>
    <source>
        <strain evidence="3">CBS 121739</strain>
    </source>
</reference>
<dbReference type="GO" id="GO:0000494">
    <property type="term" value="P:box C/D sno(s)RNA 3'-end processing"/>
    <property type="evidence" value="ECO:0007669"/>
    <property type="project" value="TreeGrafter"/>
</dbReference>
<sequence>MANGNGGSAKYTLTGLKRWSCQDNALPPIPNIKSIHIYDFDNTLFMSPLPNKQLWDINTIGKLSSMDYFLGGGWWHDSNILAATGEGLEKEEAKAWQGWWNEEVVDLVKLSTDSKDALTVLLTGRAEARFSDLIKRMARSKGMNFDMVCLKPTVGPSNQTFGSTLMYKQELLKEIVYTYKDAEEIRIYEDRPKHTKAFREFFFTFNKTLMTPDTPVKRNTIIAEVIQVPENAASLDPVTEVAEIQRIINAHNEEVKARRAPPGTTSYQIKRTTSFTAYLISPESTKKLLSLVKLPPGTPEGEVRHLANSILITARPCPKTIMDKVGGIGKKVTWRVTGTAVFENKLWAARLEPVSESSRDVYTDNATPTVVLTLRRGARPMDANRIQNWHPVSEAQSFEIESTVGEKVTLRIENEVRASNDRENQYANKQAKRSHGREDDYMSLSSGPPPQHKRQPQHNWQWHGPDERRGGGISGNYRGGNQQRGRGDRHRGLQGGRGGRDNRSRGGGGGGGGNRGRGRGNGGNTYRSLDDVENTGQGANNSYPSYDDY</sequence>
<dbReference type="Pfam" id="PF10307">
    <property type="entry name" value="HAD_SAK_1"/>
    <property type="match status" value="1"/>
</dbReference>
<dbReference type="AlphaFoldDB" id="A0A6A6W6T6"/>
<dbReference type="GO" id="GO:0003723">
    <property type="term" value="F:RNA binding"/>
    <property type="evidence" value="ECO:0007669"/>
    <property type="project" value="TreeGrafter"/>
</dbReference>
<dbReference type="EMBL" id="ML996572">
    <property type="protein sequence ID" value="KAF2758255.1"/>
    <property type="molecule type" value="Genomic_DNA"/>
</dbReference>
<dbReference type="PANTHER" id="PTHR10335">
    <property type="entry name" value="RRNA 2-O-METHYLTRANSFERASE FIBRILLARIN"/>
    <property type="match status" value="1"/>
</dbReference>
<feature type="compositionally biased region" description="Basic and acidic residues" evidence="1">
    <location>
        <begin position="415"/>
        <end position="424"/>
    </location>
</feature>